<dbReference type="PANTHER" id="PTHR30069">
    <property type="entry name" value="TONB-DEPENDENT OUTER MEMBRANE RECEPTOR"/>
    <property type="match status" value="1"/>
</dbReference>
<dbReference type="Gene3D" id="2.170.130.10">
    <property type="entry name" value="TonB-dependent receptor, plug domain"/>
    <property type="match status" value="1"/>
</dbReference>
<evidence type="ECO:0000256" key="9">
    <source>
        <dbReference type="ARBA" id="ARBA00023237"/>
    </source>
</evidence>
<proteinExistence type="inferred from homology"/>
<evidence type="ECO:0000256" key="7">
    <source>
        <dbReference type="ARBA" id="ARBA00023136"/>
    </source>
</evidence>
<keyword evidence="8 14" id="KW-0675">Receptor</keyword>
<dbReference type="Gene3D" id="2.40.170.20">
    <property type="entry name" value="TonB-dependent receptor, beta-barrel domain"/>
    <property type="match status" value="1"/>
</dbReference>
<gene>
    <name evidence="14" type="ORF">CR164_01485</name>
</gene>
<evidence type="ECO:0000313" key="14">
    <source>
        <dbReference type="EMBL" id="PWW83408.1"/>
    </source>
</evidence>
<organism evidence="14 15">
    <name type="scientific">Prosthecochloris marina</name>
    <dbReference type="NCBI Taxonomy" id="2017681"/>
    <lineage>
        <taxon>Bacteria</taxon>
        <taxon>Pseudomonadati</taxon>
        <taxon>Chlorobiota</taxon>
        <taxon>Chlorobiia</taxon>
        <taxon>Chlorobiales</taxon>
        <taxon>Chlorobiaceae</taxon>
        <taxon>Prosthecochloris</taxon>
    </lineage>
</organism>
<feature type="domain" description="TonB-dependent receptor plug" evidence="13">
    <location>
        <begin position="2"/>
        <end position="82"/>
    </location>
</feature>
<evidence type="ECO:0000313" key="15">
    <source>
        <dbReference type="Proteomes" id="UP000246278"/>
    </source>
</evidence>
<evidence type="ECO:0000256" key="10">
    <source>
        <dbReference type="PROSITE-ProRule" id="PRU01360"/>
    </source>
</evidence>
<dbReference type="InterPro" id="IPR000531">
    <property type="entry name" value="Beta-barrel_TonB"/>
</dbReference>
<comment type="subcellular location">
    <subcellularLocation>
        <location evidence="1 10">Cell outer membrane</location>
        <topology evidence="1 10">Multi-pass membrane protein</topology>
    </subcellularLocation>
</comment>
<dbReference type="SUPFAM" id="SSF56935">
    <property type="entry name" value="Porins"/>
    <property type="match status" value="1"/>
</dbReference>
<evidence type="ECO:0000256" key="3">
    <source>
        <dbReference type="ARBA" id="ARBA00022452"/>
    </source>
</evidence>
<dbReference type="Pfam" id="PF07715">
    <property type="entry name" value="Plug"/>
    <property type="match status" value="1"/>
</dbReference>
<keyword evidence="7 10" id="KW-0472">Membrane</keyword>
<dbReference type="EMBL" id="PDNZ01000001">
    <property type="protein sequence ID" value="PWW83408.1"/>
    <property type="molecule type" value="Genomic_DNA"/>
</dbReference>
<evidence type="ECO:0000256" key="5">
    <source>
        <dbReference type="ARBA" id="ARBA00022729"/>
    </source>
</evidence>
<evidence type="ECO:0000256" key="8">
    <source>
        <dbReference type="ARBA" id="ARBA00023170"/>
    </source>
</evidence>
<keyword evidence="4 10" id="KW-0812">Transmembrane</keyword>
<keyword evidence="6 11" id="KW-0798">TonB box</keyword>
<dbReference type="PANTHER" id="PTHR30069:SF29">
    <property type="entry name" value="HEMOGLOBIN AND HEMOGLOBIN-HAPTOGLOBIN-BINDING PROTEIN 1-RELATED"/>
    <property type="match status" value="1"/>
</dbReference>
<comment type="similarity">
    <text evidence="10 11">Belongs to the TonB-dependent receptor family.</text>
</comment>
<sequence>MQVLKISEVLNRIPGIKAGETSVSIRGSGNVKVFLDGRSINDPTSFSGSVKWSMISLDTIKKIEVIKGGGGTAYGDNTGGGVIVITTKSAQRLGGTVGGYWGDNGQKNASLNLSGRKNNVSASLTSGYESYDGFTVNGDKTRRRLGTRIDYRASQNISLFLSGEYNDEKKGLRGYPEKRTPNSRKNYDDWSWLFGQRYGDMTGRTYYSTSRTVSEDPDKDLYASLEVVKAGQSLQAPFALPFFGRVESGAGYEWRRASGNRFTTTDEEQAWFFLSKTLCKDATPWSFFMGIRTNYYSNFSNTLNPEVKAGYSRDSFSFELSASRSSNLPTFRQRFYESSVTRPNPDLQMERAMNYALSFSVMPDSSLSIDASVFHRDITDRITYVRKPDNTGRYENFGQVTYQGAEVSVTWALSDIVEVSPSYSYLHALNEETGYWLPAKPFHTVLMEVVIQPFTGFSFRTTAKFTGKVYTNAGNTSTIPGYTVVDARADYSLDKLTFYCDIDNLLDERYLYVDGFDAPPREFVVGMNYTF</sequence>
<evidence type="ECO:0000259" key="12">
    <source>
        <dbReference type="Pfam" id="PF00593"/>
    </source>
</evidence>
<evidence type="ECO:0000256" key="11">
    <source>
        <dbReference type="RuleBase" id="RU003357"/>
    </source>
</evidence>
<dbReference type="PROSITE" id="PS52016">
    <property type="entry name" value="TONB_DEPENDENT_REC_3"/>
    <property type="match status" value="1"/>
</dbReference>
<evidence type="ECO:0000256" key="1">
    <source>
        <dbReference type="ARBA" id="ARBA00004571"/>
    </source>
</evidence>
<dbReference type="InterPro" id="IPR037066">
    <property type="entry name" value="Plug_dom_sf"/>
</dbReference>
<dbReference type="GO" id="GO:0044718">
    <property type="term" value="P:siderophore transmembrane transport"/>
    <property type="evidence" value="ECO:0007669"/>
    <property type="project" value="TreeGrafter"/>
</dbReference>
<keyword evidence="2 10" id="KW-0813">Transport</keyword>
<dbReference type="OrthoDB" id="9758472at2"/>
<evidence type="ECO:0000259" key="13">
    <source>
        <dbReference type="Pfam" id="PF07715"/>
    </source>
</evidence>
<comment type="caution">
    <text evidence="14">The sequence shown here is derived from an EMBL/GenBank/DDBJ whole genome shotgun (WGS) entry which is preliminary data.</text>
</comment>
<dbReference type="AlphaFoldDB" id="A0A317TA46"/>
<evidence type="ECO:0000256" key="6">
    <source>
        <dbReference type="ARBA" id="ARBA00023077"/>
    </source>
</evidence>
<keyword evidence="5" id="KW-0732">Signal</keyword>
<evidence type="ECO:0000256" key="2">
    <source>
        <dbReference type="ARBA" id="ARBA00022448"/>
    </source>
</evidence>
<dbReference type="GO" id="GO:0015344">
    <property type="term" value="F:siderophore uptake transmembrane transporter activity"/>
    <property type="evidence" value="ECO:0007669"/>
    <property type="project" value="TreeGrafter"/>
</dbReference>
<keyword evidence="9 10" id="KW-0998">Cell outer membrane</keyword>
<dbReference type="Pfam" id="PF00593">
    <property type="entry name" value="TonB_dep_Rec_b-barrel"/>
    <property type="match status" value="1"/>
</dbReference>
<protein>
    <submittedName>
        <fullName evidence="14">TonB-dependent receptor</fullName>
    </submittedName>
</protein>
<dbReference type="InterPro" id="IPR036942">
    <property type="entry name" value="Beta-barrel_TonB_sf"/>
</dbReference>
<dbReference type="InterPro" id="IPR039426">
    <property type="entry name" value="TonB-dep_rcpt-like"/>
</dbReference>
<dbReference type="Proteomes" id="UP000246278">
    <property type="component" value="Unassembled WGS sequence"/>
</dbReference>
<keyword evidence="15" id="KW-1185">Reference proteome</keyword>
<dbReference type="InterPro" id="IPR012910">
    <property type="entry name" value="Plug_dom"/>
</dbReference>
<accession>A0A317TA46</accession>
<name>A0A317TA46_9CHLB</name>
<evidence type="ECO:0000256" key="4">
    <source>
        <dbReference type="ARBA" id="ARBA00022692"/>
    </source>
</evidence>
<dbReference type="GO" id="GO:0009279">
    <property type="term" value="C:cell outer membrane"/>
    <property type="evidence" value="ECO:0007669"/>
    <property type="project" value="UniProtKB-SubCell"/>
</dbReference>
<feature type="domain" description="TonB-dependent receptor-like beta-barrel" evidence="12">
    <location>
        <begin position="94"/>
        <end position="505"/>
    </location>
</feature>
<reference evidence="15" key="1">
    <citation type="submission" date="2017-10" db="EMBL/GenBank/DDBJ databases">
        <authorList>
            <person name="Gaisin V.A."/>
            <person name="Rysina M.S."/>
            <person name="Grouzdev D.S."/>
        </authorList>
    </citation>
    <scope>NUCLEOTIDE SEQUENCE [LARGE SCALE GENOMIC DNA]</scope>
    <source>
        <strain evidence="15">V1</strain>
    </source>
</reference>
<keyword evidence="3 10" id="KW-1134">Transmembrane beta strand</keyword>